<comment type="caution">
    <text evidence="1">The sequence shown here is derived from an EMBL/GenBank/DDBJ whole genome shotgun (WGS) entry which is preliminary data.</text>
</comment>
<gene>
    <name evidence="1" type="ORF">WSS_A34892</name>
</gene>
<name>K8XAY0_RHOOP</name>
<evidence type="ECO:0000313" key="1">
    <source>
        <dbReference type="EMBL" id="EKT77976.1"/>
    </source>
</evidence>
<dbReference type="EMBL" id="AJYC02000125">
    <property type="protein sequence ID" value="EKT77976.1"/>
    <property type="molecule type" value="Genomic_DNA"/>
</dbReference>
<sequence length="147" mass="16526">MASSDDAGAIHVSAEWFVADEETLYIPLDGAIGDPGATTTPANIHINNISRNNVVSGVIDEGDEITEFRSVHFRGIAHLTEGDFVETLLDISAEKYFYHAHPHLEFYFSDGAVKNRRWYRIDVDEMSGWDARLLAQPPINERRLLPK</sequence>
<dbReference type="Proteomes" id="UP000005951">
    <property type="component" value="Unassembled WGS sequence"/>
</dbReference>
<accession>K8XAY0</accession>
<dbReference type="AlphaFoldDB" id="K8XAY0"/>
<dbReference type="InterPro" id="IPR012349">
    <property type="entry name" value="Split_barrel_FMN-bd"/>
</dbReference>
<organism evidence="1 2">
    <name type="scientific">Rhodococcus opacus M213</name>
    <dbReference type="NCBI Taxonomy" id="1129896"/>
    <lineage>
        <taxon>Bacteria</taxon>
        <taxon>Bacillati</taxon>
        <taxon>Actinomycetota</taxon>
        <taxon>Actinomycetes</taxon>
        <taxon>Mycobacteriales</taxon>
        <taxon>Nocardiaceae</taxon>
        <taxon>Rhodococcus</taxon>
    </lineage>
</organism>
<proteinExistence type="predicted"/>
<reference evidence="1 2" key="1">
    <citation type="journal article" date="2013" name="Genome Announc.">
        <title>Draft Genome Sequence of Rhodococcus opacus Strain M213 Shows a Diverse Catabolic Potential.</title>
        <authorList>
            <person name="Pathak A."/>
            <person name="Green S.J."/>
            <person name="Ogram A."/>
            <person name="Chauhan A."/>
        </authorList>
    </citation>
    <scope>NUCLEOTIDE SEQUENCE [LARGE SCALE GENOMIC DNA]</scope>
    <source>
        <strain evidence="1 2">M213</strain>
    </source>
</reference>
<evidence type="ECO:0000313" key="2">
    <source>
        <dbReference type="Proteomes" id="UP000005951"/>
    </source>
</evidence>
<dbReference type="SUPFAM" id="SSF50475">
    <property type="entry name" value="FMN-binding split barrel"/>
    <property type="match status" value="1"/>
</dbReference>
<protein>
    <submittedName>
        <fullName evidence="1">Uncharacterized protein</fullName>
    </submittedName>
</protein>
<dbReference type="Gene3D" id="2.30.110.10">
    <property type="entry name" value="Electron Transport, Fmn-binding Protein, Chain A"/>
    <property type="match status" value="1"/>
</dbReference>